<dbReference type="PANTHER" id="PTHR30419">
    <property type="entry name" value="HTH-TYPE TRANSCRIPTIONAL REGULATOR YBHD"/>
    <property type="match status" value="1"/>
</dbReference>
<dbReference type="Gene3D" id="1.10.10.10">
    <property type="entry name" value="Winged helix-like DNA-binding domain superfamily/Winged helix DNA-binding domain"/>
    <property type="match status" value="1"/>
</dbReference>
<dbReference type="PRINTS" id="PR00039">
    <property type="entry name" value="HTHLYSR"/>
</dbReference>
<keyword evidence="7" id="KW-1185">Reference proteome</keyword>
<gene>
    <name evidence="6" type="ORF">FD04_GL000813</name>
</gene>
<organism evidence="6 7">
    <name type="scientific">Secundilactobacillus odoratitofui DSM 19909 = JCM 15043</name>
    <dbReference type="NCBI Taxonomy" id="1423776"/>
    <lineage>
        <taxon>Bacteria</taxon>
        <taxon>Bacillati</taxon>
        <taxon>Bacillota</taxon>
        <taxon>Bacilli</taxon>
        <taxon>Lactobacillales</taxon>
        <taxon>Lactobacillaceae</taxon>
        <taxon>Secundilactobacillus</taxon>
    </lineage>
</organism>
<dbReference type="SUPFAM" id="SSF53850">
    <property type="entry name" value="Periplasmic binding protein-like II"/>
    <property type="match status" value="1"/>
</dbReference>
<comment type="caution">
    <text evidence="6">The sequence shown here is derived from an EMBL/GenBank/DDBJ whole genome shotgun (WGS) entry which is preliminary data.</text>
</comment>
<reference evidence="6 7" key="1">
    <citation type="journal article" date="2015" name="Genome Announc.">
        <title>Expanding the biotechnology potential of lactobacilli through comparative genomics of 213 strains and associated genera.</title>
        <authorList>
            <person name="Sun Z."/>
            <person name="Harris H.M."/>
            <person name="McCann A."/>
            <person name="Guo C."/>
            <person name="Argimon S."/>
            <person name="Zhang W."/>
            <person name="Yang X."/>
            <person name="Jeffery I.B."/>
            <person name="Cooney J.C."/>
            <person name="Kagawa T.F."/>
            <person name="Liu W."/>
            <person name="Song Y."/>
            <person name="Salvetti E."/>
            <person name="Wrobel A."/>
            <person name="Rasinkangas P."/>
            <person name="Parkhill J."/>
            <person name="Rea M.C."/>
            <person name="O'Sullivan O."/>
            <person name="Ritari J."/>
            <person name="Douillard F.P."/>
            <person name="Paul Ross R."/>
            <person name="Yang R."/>
            <person name="Briner A.E."/>
            <person name="Felis G.E."/>
            <person name="de Vos W.M."/>
            <person name="Barrangou R."/>
            <person name="Klaenhammer T.R."/>
            <person name="Caufield P.W."/>
            <person name="Cui Y."/>
            <person name="Zhang H."/>
            <person name="O'Toole P.W."/>
        </authorList>
    </citation>
    <scope>NUCLEOTIDE SEQUENCE [LARGE SCALE GENOMIC DNA]</scope>
    <source>
        <strain evidence="6 7">DSM 19909</strain>
    </source>
</reference>
<dbReference type="Gene3D" id="3.40.190.290">
    <property type="match status" value="1"/>
</dbReference>
<dbReference type="GO" id="GO:0005829">
    <property type="term" value="C:cytosol"/>
    <property type="evidence" value="ECO:0007669"/>
    <property type="project" value="TreeGrafter"/>
</dbReference>
<comment type="similarity">
    <text evidence="1">Belongs to the LysR transcriptional regulatory family.</text>
</comment>
<proteinExistence type="inferred from homology"/>
<dbReference type="FunFam" id="1.10.10.10:FF:000001">
    <property type="entry name" value="LysR family transcriptional regulator"/>
    <property type="match status" value="1"/>
</dbReference>
<dbReference type="RefSeq" id="WP_056947641.1">
    <property type="nucleotide sequence ID" value="NZ_AZEE01000028.1"/>
</dbReference>
<dbReference type="OrthoDB" id="9803735at2"/>
<protein>
    <submittedName>
        <fullName evidence="6">Malolactic regulator</fullName>
    </submittedName>
</protein>
<evidence type="ECO:0000256" key="2">
    <source>
        <dbReference type="ARBA" id="ARBA00023015"/>
    </source>
</evidence>
<name>A0A0R1LXV4_9LACO</name>
<dbReference type="GO" id="GO:0003677">
    <property type="term" value="F:DNA binding"/>
    <property type="evidence" value="ECO:0007669"/>
    <property type="project" value="UniProtKB-KW"/>
</dbReference>
<sequence>MNTKDIAYFIKLTEIKSFSKVANTFGVSQPTVSFALKRLEEELGTTLIVRFRAQKTLRVTASGQQFLVHARRILDELKVASQEITDQRLKHLTLGLPPIIENNYFPQIAKALKQRELLRKIQTQEAGSTTMLTELRSGEIDLALLGTISPLSDAEIETETFGRQSFAIFVAKDHPLATQKQVRFADLKHEDFVLFKDGFVHNQAVSLLAKRNHLKPNVVFRSNDMHSLMNLIANGVGIGFLTAGTAPVRSDVVKLNLADEDLPQFIVSIAYRRTHVFNSLQQAILDVIRQTLRGDERYDTVQQKG</sequence>
<dbReference type="Pfam" id="PF03466">
    <property type="entry name" value="LysR_substrate"/>
    <property type="match status" value="1"/>
</dbReference>
<keyword evidence="3" id="KW-0238">DNA-binding</keyword>
<evidence type="ECO:0000256" key="3">
    <source>
        <dbReference type="ARBA" id="ARBA00023125"/>
    </source>
</evidence>
<evidence type="ECO:0000313" key="6">
    <source>
        <dbReference type="EMBL" id="KRK97841.1"/>
    </source>
</evidence>
<accession>A0A0R1LXV4</accession>
<dbReference type="PATRIC" id="fig|1423776.4.peg.820"/>
<dbReference type="InterPro" id="IPR005119">
    <property type="entry name" value="LysR_subst-bd"/>
</dbReference>
<dbReference type="GO" id="GO:0003700">
    <property type="term" value="F:DNA-binding transcription factor activity"/>
    <property type="evidence" value="ECO:0007669"/>
    <property type="project" value="InterPro"/>
</dbReference>
<dbReference type="InterPro" id="IPR050950">
    <property type="entry name" value="HTH-type_LysR_regulators"/>
</dbReference>
<evidence type="ECO:0000256" key="1">
    <source>
        <dbReference type="ARBA" id="ARBA00009437"/>
    </source>
</evidence>
<dbReference type="Pfam" id="PF00126">
    <property type="entry name" value="HTH_1"/>
    <property type="match status" value="1"/>
</dbReference>
<dbReference type="InterPro" id="IPR036388">
    <property type="entry name" value="WH-like_DNA-bd_sf"/>
</dbReference>
<dbReference type="AlphaFoldDB" id="A0A0R1LXV4"/>
<dbReference type="Proteomes" id="UP000051160">
    <property type="component" value="Unassembled WGS sequence"/>
</dbReference>
<keyword evidence="4" id="KW-0804">Transcription</keyword>
<dbReference type="SUPFAM" id="SSF46785">
    <property type="entry name" value="Winged helix' DNA-binding domain"/>
    <property type="match status" value="1"/>
</dbReference>
<dbReference type="PROSITE" id="PS50931">
    <property type="entry name" value="HTH_LYSR"/>
    <property type="match status" value="1"/>
</dbReference>
<evidence type="ECO:0000313" key="7">
    <source>
        <dbReference type="Proteomes" id="UP000051160"/>
    </source>
</evidence>
<dbReference type="InterPro" id="IPR036390">
    <property type="entry name" value="WH_DNA-bd_sf"/>
</dbReference>
<dbReference type="InterPro" id="IPR000847">
    <property type="entry name" value="LysR_HTH_N"/>
</dbReference>
<dbReference type="EMBL" id="AZEE01000028">
    <property type="protein sequence ID" value="KRK97841.1"/>
    <property type="molecule type" value="Genomic_DNA"/>
</dbReference>
<keyword evidence="2" id="KW-0805">Transcription regulation</keyword>
<feature type="domain" description="HTH lysR-type" evidence="5">
    <location>
        <begin position="1"/>
        <end position="60"/>
    </location>
</feature>
<evidence type="ECO:0000256" key="4">
    <source>
        <dbReference type="ARBA" id="ARBA00023163"/>
    </source>
</evidence>
<evidence type="ECO:0000259" key="5">
    <source>
        <dbReference type="PROSITE" id="PS50931"/>
    </source>
</evidence>
<dbReference type="STRING" id="1423776.FD04_GL000813"/>